<proteinExistence type="predicted"/>
<reference evidence="1 2" key="1">
    <citation type="journal article" date="2019" name="Int. J. Syst. Evol. Microbiol.">
        <title>Capsulimonas corticalis gen. nov., sp. nov., an aerobic capsulated bacterium, of a novel bacterial order, Capsulimonadales ord. nov., of the class Armatimonadia of the phylum Armatimonadetes.</title>
        <authorList>
            <person name="Li J."/>
            <person name="Kudo C."/>
            <person name="Tonouchi A."/>
        </authorList>
    </citation>
    <scope>NUCLEOTIDE SEQUENCE [LARGE SCALE GENOMIC DNA]</scope>
    <source>
        <strain evidence="1 2">AX-7</strain>
    </source>
</reference>
<dbReference type="EMBL" id="AP025739">
    <property type="protein sequence ID" value="BDI34337.1"/>
    <property type="molecule type" value="Genomic_DNA"/>
</dbReference>
<sequence length="175" mass="19322">MFLSLAARLLPINMIFNTIVFLLAYRTYLRPALTRLGPERVLRPILLLHATRNLGLLFLTPGVVLPGLPARFAYPAALGDVLTAVLALIAFAALASENRWRWTLIWLFNILGSLDLLEAILQAVLSNAAPMMGAAYWIPAIWVPALLATHYVVFVVLILRQKQETTNAHAVAASR</sequence>
<keyword evidence="2" id="KW-1185">Reference proteome</keyword>
<dbReference type="KEGG" id="ccot:CCAX7_63880"/>
<name>A0A402CX18_9BACT</name>
<evidence type="ECO:0000313" key="2">
    <source>
        <dbReference type="Proteomes" id="UP000287394"/>
    </source>
</evidence>
<evidence type="ECO:0000313" key="1">
    <source>
        <dbReference type="EMBL" id="BDI34337.1"/>
    </source>
</evidence>
<organism evidence="1 2">
    <name type="scientific">Capsulimonas corticalis</name>
    <dbReference type="NCBI Taxonomy" id="2219043"/>
    <lineage>
        <taxon>Bacteria</taxon>
        <taxon>Bacillati</taxon>
        <taxon>Armatimonadota</taxon>
        <taxon>Armatimonadia</taxon>
        <taxon>Capsulimonadales</taxon>
        <taxon>Capsulimonadaceae</taxon>
        <taxon>Capsulimonas</taxon>
    </lineage>
</organism>
<accession>A0A402CX18</accession>
<protein>
    <submittedName>
        <fullName evidence="1">Uncharacterized protein</fullName>
    </submittedName>
</protein>
<gene>
    <name evidence="1" type="ORF">CCAX7_63880</name>
</gene>
<dbReference type="AlphaFoldDB" id="A0A402CX18"/>
<dbReference type="RefSeq" id="WP_119321864.1">
    <property type="nucleotide sequence ID" value="NZ_AP025739.1"/>
</dbReference>
<dbReference type="Proteomes" id="UP000287394">
    <property type="component" value="Chromosome"/>
</dbReference>
<dbReference type="OrthoDB" id="328186at2"/>